<keyword evidence="3 14" id="KW-0813">Transport</keyword>
<dbReference type="InterPro" id="IPR008972">
    <property type="entry name" value="Cupredoxin"/>
</dbReference>
<dbReference type="InterPro" id="IPR045187">
    <property type="entry name" value="CcO_II"/>
</dbReference>
<proteinExistence type="inferred from homology"/>
<evidence type="ECO:0000256" key="3">
    <source>
        <dbReference type="ARBA" id="ARBA00022448"/>
    </source>
</evidence>
<evidence type="ECO:0000256" key="4">
    <source>
        <dbReference type="ARBA" id="ARBA00022617"/>
    </source>
</evidence>
<dbReference type="InterPro" id="IPR009056">
    <property type="entry name" value="Cyt_c-like_dom"/>
</dbReference>
<dbReference type="InterPro" id="IPR002429">
    <property type="entry name" value="CcO_II-like_C"/>
</dbReference>
<dbReference type="Pfam" id="PF00034">
    <property type="entry name" value="Cytochrom_C"/>
    <property type="match status" value="1"/>
</dbReference>
<evidence type="ECO:0000256" key="16">
    <source>
        <dbReference type="SAM" id="Phobius"/>
    </source>
</evidence>
<keyword evidence="12 16" id="KW-0472">Membrane</keyword>
<dbReference type="Pfam" id="PF02790">
    <property type="entry name" value="COX2_TM"/>
    <property type="match status" value="1"/>
</dbReference>
<evidence type="ECO:0000256" key="6">
    <source>
        <dbReference type="ARBA" id="ARBA00022692"/>
    </source>
</evidence>
<evidence type="ECO:0000256" key="13">
    <source>
        <dbReference type="PROSITE-ProRule" id="PRU00433"/>
    </source>
</evidence>
<dbReference type="Proteomes" id="UP001158067">
    <property type="component" value="Unassembled WGS sequence"/>
</dbReference>
<evidence type="ECO:0000256" key="5">
    <source>
        <dbReference type="ARBA" id="ARBA00022660"/>
    </source>
</evidence>
<reference evidence="20 21" key="1">
    <citation type="submission" date="2017-05" db="EMBL/GenBank/DDBJ databases">
        <authorList>
            <person name="Varghese N."/>
            <person name="Submissions S."/>
        </authorList>
    </citation>
    <scope>NUCLEOTIDE SEQUENCE [LARGE SCALE GENOMIC DNA]</scope>
    <source>
        <strain evidence="20 21">DSM 25457</strain>
    </source>
</reference>
<dbReference type="InterPro" id="IPR036909">
    <property type="entry name" value="Cyt_c-like_dom_sf"/>
</dbReference>
<dbReference type="PROSITE" id="PS50857">
    <property type="entry name" value="COX2_CUA"/>
    <property type="match status" value="1"/>
</dbReference>
<gene>
    <name evidence="20" type="ORF">SAMN06265222_11319</name>
</gene>
<dbReference type="Gene3D" id="1.10.760.10">
    <property type="entry name" value="Cytochrome c-like domain"/>
    <property type="match status" value="1"/>
</dbReference>
<dbReference type="Gene3D" id="1.10.287.90">
    <property type="match status" value="1"/>
</dbReference>
<dbReference type="InterPro" id="IPR036257">
    <property type="entry name" value="Cyt_c_oxidase_su2_TM_sf"/>
</dbReference>
<comment type="cofactor">
    <cofactor evidence="15">
        <name>Cu cation</name>
        <dbReference type="ChEBI" id="CHEBI:23378"/>
    </cofactor>
    <text evidence="15">Binds a copper A center.</text>
</comment>
<dbReference type="PROSITE" id="PS50999">
    <property type="entry name" value="COX2_TM"/>
    <property type="match status" value="1"/>
</dbReference>
<dbReference type="InterPro" id="IPR008168">
    <property type="entry name" value="Cyt_C_IC"/>
</dbReference>
<keyword evidence="15" id="KW-0186">Copper</keyword>
<dbReference type="PANTHER" id="PTHR22888">
    <property type="entry name" value="CYTOCHROME C OXIDASE, SUBUNIT II"/>
    <property type="match status" value="1"/>
</dbReference>
<evidence type="ECO:0000256" key="12">
    <source>
        <dbReference type="ARBA" id="ARBA00023136"/>
    </source>
</evidence>
<dbReference type="SUPFAM" id="SSF46626">
    <property type="entry name" value="Cytochrome c"/>
    <property type="match status" value="1"/>
</dbReference>
<comment type="subcellular location">
    <subcellularLocation>
        <location evidence="14">Cell membrane</location>
        <topology evidence="14">Multi-pass membrane protein</topology>
    </subcellularLocation>
    <subcellularLocation>
        <location evidence="1">Membrane</location>
        <topology evidence="1">Multi-pass membrane protein</topology>
    </subcellularLocation>
</comment>
<dbReference type="Gene3D" id="2.60.40.420">
    <property type="entry name" value="Cupredoxins - blue copper proteins"/>
    <property type="match status" value="1"/>
</dbReference>
<comment type="similarity">
    <text evidence="2 14">Belongs to the cytochrome c oxidase subunit 2 family.</text>
</comment>
<comment type="catalytic activity">
    <reaction evidence="15">
        <text>4 Fe(II)-[cytochrome c] + O2 + 8 H(+)(in) = 4 Fe(III)-[cytochrome c] + 2 H2O + 4 H(+)(out)</text>
        <dbReference type="Rhea" id="RHEA:11436"/>
        <dbReference type="Rhea" id="RHEA-COMP:10350"/>
        <dbReference type="Rhea" id="RHEA-COMP:14399"/>
        <dbReference type="ChEBI" id="CHEBI:15377"/>
        <dbReference type="ChEBI" id="CHEBI:15378"/>
        <dbReference type="ChEBI" id="CHEBI:15379"/>
        <dbReference type="ChEBI" id="CHEBI:29033"/>
        <dbReference type="ChEBI" id="CHEBI:29034"/>
        <dbReference type="EC" id="7.1.1.9"/>
    </reaction>
</comment>
<keyword evidence="6 14" id="KW-0812">Transmembrane</keyword>
<dbReference type="PANTHER" id="PTHR22888:SF9">
    <property type="entry name" value="CYTOCHROME C OXIDASE SUBUNIT 2"/>
    <property type="match status" value="1"/>
</dbReference>
<dbReference type="EC" id="7.1.1.9" evidence="15"/>
<keyword evidence="7 13" id="KW-0479">Metal-binding</keyword>
<evidence type="ECO:0000313" key="21">
    <source>
        <dbReference type="Proteomes" id="UP001158067"/>
    </source>
</evidence>
<keyword evidence="9 14" id="KW-0249">Electron transport</keyword>
<evidence type="ECO:0000256" key="1">
    <source>
        <dbReference type="ARBA" id="ARBA00004141"/>
    </source>
</evidence>
<comment type="caution">
    <text evidence="20">The sequence shown here is derived from an EMBL/GenBank/DDBJ whole genome shotgun (WGS) entry which is preliminary data.</text>
</comment>
<evidence type="ECO:0000259" key="19">
    <source>
        <dbReference type="PROSITE" id="PS51007"/>
    </source>
</evidence>
<evidence type="ECO:0000259" key="17">
    <source>
        <dbReference type="PROSITE" id="PS50857"/>
    </source>
</evidence>
<evidence type="ECO:0000259" key="18">
    <source>
        <dbReference type="PROSITE" id="PS50999"/>
    </source>
</evidence>
<feature type="domain" description="Cytochrome oxidase subunit II copper A binding" evidence="17">
    <location>
        <begin position="124"/>
        <end position="268"/>
    </location>
</feature>
<feature type="transmembrane region" description="Helical" evidence="16">
    <location>
        <begin position="52"/>
        <end position="73"/>
    </location>
</feature>
<dbReference type="Pfam" id="PF00116">
    <property type="entry name" value="COX2"/>
    <property type="match status" value="1"/>
</dbReference>
<keyword evidence="4 13" id="KW-0349">Heme</keyword>
<evidence type="ECO:0000256" key="8">
    <source>
        <dbReference type="ARBA" id="ARBA00022967"/>
    </source>
</evidence>
<dbReference type="PROSITE" id="PS51007">
    <property type="entry name" value="CYTC"/>
    <property type="match status" value="1"/>
</dbReference>
<dbReference type="PRINTS" id="PR00605">
    <property type="entry name" value="CYTCHROMECIC"/>
</dbReference>
<accession>A0ABY1QGY6</accession>
<organism evidence="20 21">
    <name type="scientific">Neorhodopirellula lusitana</name>
    <dbReference type="NCBI Taxonomy" id="445327"/>
    <lineage>
        <taxon>Bacteria</taxon>
        <taxon>Pseudomonadati</taxon>
        <taxon>Planctomycetota</taxon>
        <taxon>Planctomycetia</taxon>
        <taxon>Pirellulales</taxon>
        <taxon>Pirellulaceae</taxon>
        <taxon>Neorhodopirellula</taxon>
    </lineage>
</organism>
<sequence>MTAATENLMHDLTHHLPVGMPNLGILADVQDSFWFPKQASSFASEVDWVYDMILYVCLIFFIPMMAFMVWTLFKYTKAKGTKAESQLSHHTALELTWSVGPSILLVWMFVQGSISYLDMRTPPEGAYDVGVQAFKWGWTMDYGGGTFHPELHIVKDEPTKLSMRSTDVIHSLYVPAFRAKKDIVPGRYNYMWFQPTVASEKVEDDVLAKATEQNKGVPWDYDAHQFTPEGYRFFDLYCAEYCGTNHSEMQTAVVVHETQEELDAWIKANSTRGEVSMPEWGALLYNRRGCAGCHSNDGSKLVGPSFKDLYGTTHGLASGGEVVVDDNYIRESVIAPKAKVVAGYQPVMPSYKGQLSDDDIASIIEYLKELNTKK</sequence>
<keyword evidence="5 14" id="KW-0679">Respiratory chain</keyword>
<evidence type="ECO:0000256" key="11">
    <source>
        <dbReference type="ARBA" id="ARBA00023004"/>
    </source>
</evidence>
<dbReference type="SUPFAM" id="SSF81464">
    <property type="entry name" value="Cytochrome c oxidase subunit II-like, transmembrane region"/>
    <property type="match status" value="1"/>
</dbReference>
<feature type="transmembrane region" description="Helical" evidence="16">
    <location>
        <begin position="93"/>
        <end position="110"/>
    </location>
</feature>
<keyword evidence="21" id="KW-1185">Reference proteome</keyword>
<dbReference type="SUPFAM" id="SSF49503">
    <property type="entry name" value="Cupredoxins"/>
    <property type="match status" value="1"/>
</dbReference>
<evidence type="ECO:0000256" key="15">
    <source>
        <dbReference type="RuleBase" id="RU004024"/>
    </source>
</evidence>
<evidence type="ECO:0000313" key="20">
    <source>
        <dbReference type="EMBL" id="SMP70279.1"/>
    </source>
</evidence>
<dbReference type="EMBL" id="FXUG01000013">
    <property type="protein sequence ID" value="SMP70279.1"/>
    <property type="molecule type" value="Genomic_DNA"/>
</dbReference>
<dbReference type="InterPro" id="IPR011759">
    <property type="entry name" value="Cyt_c_oxidase_su2_TM_dom"/>
</dbReference>
<keyword evidence="10 16" id="KW-1133">Transmembrane helix</keyword>
<feature type="domain" description="Cytochrome oxidase subunit II transmembrane region profile" evidence="18">
    <location>
        <begin position="27"/>
        <end position="123"/>
    </location>
</feature>
<evidence type="ECO:0000256" key="7">
    <source>
        <dbReference type="ARBA" id="ARBA00022723"/>
    </source>
</evidence>
<evidence type="ECO:0000256" key="9">
    <source>
        <dbReference type="ARBA" id="ARBA00022982"/>
    </source>
</evidence>
<keyword evidence="8" id="KW-1278">Translocase</keyword>
<comment type="function">
    <text evidence="15">Subunits I and II form the functional core of the enzyme complex. Electrons originating in cytochrome c are transferred via heme a and Cu(A) to the binuclear center formed by heme a3 and Cu(B).</text>
</comment>
<protein>
    <recommendedName>
        <fullName evidence="15">Cytochrome c oxidase subunit 2</fullName>
        <ecNumber evidence="15">7.1.1.9</ecNumber>
    </recommendedName>
</protein>
<evidence type="ECO:0000256" key="10">
    <source>
        <dbReference type="ARBA" id="ARBA00022989"/>
    </source>
</evidence>
<dbReference type="RefSeq" id="WP_283434282.1">
    <property type="nucleotide sequence ID" value="NZ_CAWLDM010000001.1"/>
</dbReference>
<evidence type="ECO:0000256" key="14">
    <source>
        <dbReference type="RuleBase" id="RU000456"/>
    </source>
</evidence>
<keyword evidence="11 13" id="KW-0408">Iron</keyword>
<feature type="domain" description="Cytochrome c" evidence="19">
    <location>
        <begin position="276"/>
        <end position="371"/>
    </location>
</feature>
<name>A0ABY1QGY6_9BACT</name>
<evidence type="ECO:0000256" key="2">
    <source>
        <dbReference type="ARBA" id="ARBA00007866"/>
    </source>
</evidence>